<comment type="caution">
    <text evidence="4">The sequence shown here is derived from an EMBL/GenBank/DDBJ whole genome shotgun (WGS) entry which is preliminary data.</text>
</comment>
<keyword evidence="2" id="KW-1133">Transmembrane helix</keyword>
<feature type="region of interest" description="Disordered" evidence="1">
    <location>
        <begin position="218"/>
        <end position="260"/>
    </location>
</feature>
<proteinExistence type="predicted"/>
<evidence type="ECO:0000259" key="3">
    <source>
        <dbReference type="Pfam" id="PF18183"/>
    </source>
</evidence>
<organism evidence="4 5">
    <name type="scientific">Streptomyces daqingensis</name>
    <dbReference type="NCBI Taxonomy" id="1472640"/>
    <lineage>
        <taxon>Bacteria</taxon>
        <taxon>Bacillati</taxon>
        <taxon>Actinomycetota</taxon>
        <taxon>Actinomycetes</taxon>
        <taxon>Kitasatosporales</taxon>
        <taxon>Streptomycetaceae</taxon>
        <taxon>Streptomyces</taxon>
    </lineage>
</organism>
<gene>
    <name evidence="4" type="ORF">GCM10012287_49820</name>
</gene>
<accession>A0ABQ2MQ37</accession>
<dbReference type="EMBL" id="BMMP01000020">
    <property type="protein sequence ID" value="GGO56377.1"/>
    <property type="molecule type" value="Genomic_DNA"/>
</dbReference>
<dbReference type="Proteomes" id="UP000631535">
    <property type="component" value="Unassembled WGS sequence"/>
</dbReference>
<feature type="domain" description="SMODS and SLOG-associating 2TM effector" evidence="3">
    <location>
        <begin position="37"/>
        <end position="226"/>
    </location>
</feature>
<evidence type="ECO:0000313" key="5">
    <source>
        <dbReference type="Proteomes" id="UP000631535"/>
    </source>
</evidence>
<dbReference type="NCBIfam" id="NF033633">
    <property type="entry name" value="SLATT_2"/>
    <property type="match status" value="1"/>
</dbReference>
<keyword evidence="2" id="KW-0472">Membrane</keyword>
<evidence type="ECO:0000313" key="4">
    <source>
        <dbReference type="EMBL" id="GGO56377.1"/>
    </source>
</evidence>
<keyword evidence="2" id="KW-0812">Transmembrane</keyword>
<name>A0ABQ2MQ37_9ACTN</name>
<protein>
    <recommendedName>
        <fullName evidence="3">SMODS and SLOG-associating 2TM effector domain-containing protein</fullName>
    </recommendedName>
</protein>
<dbReference type="Pfam" id="PF18183">
    <property type="entry name" value="SLATT_2"/>
    <property type="match status" value="1"/>
</dbReference>
<feature type="transmembrane region" description="Helical" evidence="2">
    <location>
        <begin position="84"/>
        <end position="106"/>
    </location>
</feature>
<feature type="transmembrane region" description="Helical" evidence="2">
    <location>
        <begin position="112"/>
        <end position="130"/>
    </location>
</feature>
<evidence type="ECO:0000256" key="1">
    <source>
        <dbReference type="SAM" id="MobiDB-lite"/>
    </source>
</evidence>
<evidence type="ECO:0000256" key="2">
    <source>
        <dbReference type="SAM" id="Phobius"/>
    </source>
</evidence>
<sequence length="260" mass="27873">MSGGLMRGAVGSGAVSQPEMRCEGACRKGRAERAVAEGRGFPLGDWNDPARRLDELYAWVEQRALHLADSYLADRVRKRRGARLLRAGAALGATAGAVVPVLALTGTLPGTAAAWGYLALLGAAVCLGADRCSGLTTGWMRDVATAQAVQRRLETLQYDWASEAIREVLGPTEGSAGDAADRGLALLRRFTEDVSEIVRAETADWMLESGAGRLPLRPQWAAARPSRSHEACRQPQSGRSPFARGPRPAMPRQRPPEDPH</sequence>
<reference evidence="5" key="1">
    <citation type="journal article" date="2019" name="Int. J. Syst. Evol. Microbiol.">
        <title>The Global Catalogue of Microorganisms (GCM) 10K type strain sequencing project: providing services to taxonomists for standard genome sequencing and annotation.</title>
        <authorList>
            <consortium name="The Broad Institute Genomics Platform"/>
            <consortium name="The Broad Institute Genome Sequencing Center for Infectious Disease"/>
            <person name="Wu L."/>
            <person name="Ma J."/>
        </authorList>
    </citation>
    <scope>NUCLEOTIDE SEQUENCE [LARGE SCALE GENOMIC DNA]</scope>
    <source>
        <strain evidence="5">CGMCC 4.7178</strain>
    </source>
</reference>
<keyword evidence="5" id="KW-1185">Reference proteome</keyword>
<dbReference type="InterPro" id="IPR040688">
    <property type="entry name" value="SLATT_2"/>
</dbReference>